<dbReference type="GO" id="GO:0016740">
    <property type="term" value="F:transferase activity"/>
    <property type="evidence" value="ECO:0007669"/>
    <property type="project" value="UniProtKB-KW"/>
</dbReference>
<keyword evidence="2" id="KW-0520">NAD</keyword>
<dbReference type="SUPFAM" id="SSF52467">
    <property type="entry name" value="DHS-like NAD/FAD-binding domain"/>
    <property type="match status" value="1"/>
</dbReference>
<evidence type="ECO:0000313" key="6">
    <source>
        <dbReference type="Proteomes" id="UP000585638"/>
    </source>
</evidence>
<evidence type="ECO:0000256" key="3">
    <source>
        <dbReference type="PROSITE-ProRule" id="PRU00236"/>
    </source>
</evidence>
<proteinExistence type="predicted"/>
<comment type="caution">
    <text evidence="3">Lacks conserved residue(s) required for the propagation of feature annotation.</text>
</comment>
<dbReference type="Proteomes" id="UP000585638">
    <property type="component" value="Unassembled WGS sequence"/>
</dbReference>
<evidence type="ECO:0000259" key="4">
    <source>
        <dbReference type="PROSITE" id="PS50305"/>
    </source>
</evidence>
<comment type="caution">
    <text evidence="5">The sequence shown here is derived from an EMBL/GenBank/DDBJ whole genome shotgun (WGS) entry which is preliminary data.</text>
</comment>
<keyword evidence="1" id="KW-0808">Transferase</keyword>
<dbReference type="EMBL" id="JACHIR010000001">
    <property type="protein sequence ID" value="MBB5889782.1"/>
    <property type="molecule type" value="Genomic_DNA"/>
</dbReference>
<dbReference type="Gene3D" id="3.30.1600.10">
    <property type="entry name" value="SIR2/SIRT2 'Small Domain"/>
    <property type="match status" value="1"/>
</dbReference>
<organism evidence="5 6">
    <name type="scientific">Kutzneria kofuensis</name>
    <dbReference type="NCBI Taxonomy" id="103725"/>
    <lineage>
        <taxon>Bacteria</taxon>
        <taxon>Bacillati</taxon>
        <taxon>Actinomycetota</taxon>
        <taxon>Actinomycetes</taxon>
        <taxon>Pseudonocardiales</taxon>
        <taxon>Pseudonocardiaceae</taxon>
        <taxon>Kutzneria</taxon>
    </lineage>
</organism>
<evidence type="ECO:0000256" key="1">
    <source>
        <dbReference type="ARBA" id="ARBA00022679"/>
    </source>
</evidence>
<sequence length="280" mass="30796">MDPLIDTCRRWLDEAEHILIAAGAGLSAAAGYDYADTARFAELFPALHRLGLRARYQLIGLPLPQPLLWGYWSVHVNDIRFGAGGNPLYRRLRDIVGDRPHFVMTSNVDGLFERNGFAAERIWTPQGDYARYQCELPCTNETWPSRPVVEAALAGYDPDSGTVLDIPACPNCGGRVFLNVHKGPEFVDDPYAAAGRRLADWLLDVPGLVVLEIGAGLSTPSVIRWPAETIVRRTPGARLIRVNPDHAQLPPDVNGLAIPYDAGKFFSLCADTDALRKGPR</sequence>
<reference evidence="5 6" key="1">
    <citation type="submission" date="2020-08" db="EMBL/GenBank/DDBJ databases">
        <title>Sequencing the genomes of 1000 actinobacteria strains.</title>
        <authorList>
            <person name="Klenk H.-P."/>
        </authorList>
    </citation>
    <scope>NUCLEOTIDE SEQUENCE [LARGE SCALE GENOMIC DNA]</scope>
    <source>
        <strain evidence="5 6">DSM 43851</strain>
    </source>
</reference>
<dbReference type="PROSITE" id="PS50305">
    <property type="entry name" value="SIRTUIN"/>
    <property type="match status" value="1"/>
</dbReference>
<feature type="domain" description="Deacetylase sirtuin-type" evidence="4">
    <location>
        <begin position="1"/>
        <end position="280"/>
    </location>
</feature>
<protein>
    <submittedName>
        <fullName evidence="5">NAD-dependent SIR2 family protein deacetylase</fullName>
    </submittedName>
</protein>
<dbReference type="InterPro" id="IPR026591">
    <property type="entry name" value="Sirtuin_cat_small_dom_sf"/>
</dbReference>
<keyword evidence="6" id="KW-1185">Reference proteome</keyword>
<dbReference type="InterPro" id="IPR029035">
    <property type="entry name" value="DHS-like_NAD/FAD-binding_dom"/>
</dbReference>
<accession>A0A7W9KC27</accession>
<dbReference type="Gene3D" id="3.40.50.1220">
    <property type="entry name" value="TPP-binding domain"/>
    <property type="match status" value="1"/>
</dbReference>
<name>A0A7W9KC27_9PSEU</name>
<dbReference type="AlphaFoldDB" id="A0A7W9KC27"/>
<evidence type="ECO:0000313" key="5">
    <source>
        <dbReference type="EMBL" id="MBB5889782.1"/>
    </source>
</evidence>
<dbReference type="RefSeq" id="WP_184858850.1">
    <property type="nucleotide sequence ID" value="NZ_BAAAWY010000002.1"/>
</dbReference>
<gene>
    <name evidence="5" type="ORF">BJ998_000978</name>
</gene>
<evidence type="ECO:0000256" key="2">
    <source>
        <dbReference type="ARBA" id="ARBA00023027"/>
    </source>
</evidence>
<dbReference type="InterPro" id="IPR026590">
    <property type="entry name" value="Ssirtuin_cat_dom"/>
</dbReference>